<organism evidence="1 2">
    <name type="scientific">Brassica napus</name>
    <name type="common">Rape</name>
    <dbReference type="NCBI Taxonomy" id="3708"/>
    <lineage>
        <taxon>Eukaryota</taxon>
        <taxon>Viridiplantae</taxon>
        <taxon>Streptophyta</taxon>
        <taxon>Embryophyta</taxon>
        <taxon>Tracheophyta</taxon>
        <taxon>Spermatophyta</taxon>
        <taxon>Magnoliopsida</taxon>
        <taxon>eudicotyledons</taxon>
        <taxon>Gunneridae</taxon>
        <taxon>Pentapetalae</taxon>
        <taxon>rosids</taxon>
        <taxon>malvids</taxon>
        <taxon>Brassicales</taxon>
        <taxon>Brassicaceae</taxon>
        <taxon>Brassiceae</taxon>
        <taxon>Brassica</taxon>
    </lineage>
</organism>
<protein>
    <submittedName>
        <fullName evidence="1">Uncharacterized protein</fullName>
    </submittedName>
</protein>
<evidence type="ECO:0000313" key="1">
    <source>
        <dbReference type="EMBL" id="KAH0866654.1"/>
    </source>
</evidence>
<keyword evidence="2" id="KW-1185">Reference proteome</keyword>
<feature type="non-terminal residue" evidence="1">
    <location>
        <position position="1"/>
    </location>
</feature>
<gene>
    <name evidence="1" type="ORF">HID58_083865</name>
</gene>
<sequence length="88" mass="9519">RELAVLMAASPLAFDRPPVNPPPPASVSSDRISASGVASVLRWSSGFTLRRPCLTLRSSVRNSGNNLEIGEERVVFALPPRVRLPHAF</sequence>
<dbReference type="EMBL" id="JAGKQM010000018">
    <property type="protein sequence ID" value="KAH0866654.1"/>
    <property type="molecule type" value="Genomic_DNA"/>
</dbReference>
<evidence type="ECO:0000313" key="2">
    <source>
        <dbReference type="Proteomes" id="UP000824890"/>
    </source>
</evidence>
<dbReference type="Proteomes" id="UP000824890">
    <property type="component" value="Unassembled WGS sequence"/>
</dbReference>
<proteinExistence type="predicted"/>
<reference evidence="1 2" key="1">
    <citation type="submission" date="2021-05" db="EMBL/GenBank/DDBJ databases">
        <title>Genome Assembly of Synthetic Allotetraploid Brassica napus Reveals Homoeologous Exchanges between Subgenomes.</title>
        <authorList>
            <person name="Davis J.T."/>
        </authorList>
    </citation>
    <scope>NUCLEOTIDE SEQUENCE [LARGE SCALE GENOMIC DNA]</scope>
    <source>
        <strain evidence="2">cv. Da-Ae</strain>
        <tissue evidence="1">Seedling</tissue>
    </source>
</reference>
<comment type="caution">
    <text evidence="1">The sequence shown here is derived from an EMBL/GenBank/DDBJ whole genome shotgun (WGS) entry which is preliminary data.</text>
</comment>
<name>A0ABQ7YG00_BRANA</name>
<accession>A0ABQ7YG00</accession>